<feature type="region of interest" description="Disordered" evidence="1">
    <location>
        <begin position="1"/>
        <end position="20"/>
    </location>
</feature>
<name>A0A4Z2J7B3_9TELE</name>
<feature type="compositionally biased region" description="Basic residues" evidence="1">
    <location>
        <begin position="58"/>
        <end position="68"/>
    </location>
</feature>
<evidence type="ECO:0000256" key="1">
    <source>
        <dbReference type="SAM" id="MobiDB-lite"/>
    </source>
</evidence>
<feature type="compositionally biased region" description="Basic and acidic residues" evidence="1">
    <location>
        <begin position="188"/>
        <end position="203"/>
    </location>
</feature>
<accession>A0A4Z2J7B3</accession>
<reference evidence="2 3" key="1">
    <citation type="submission" date="2019-03" db="EMBL/GenBank/DDBJ databases">
        <title>First draft genome of Liparis tanakae, snailfish: a comprehensive survey of snailfish specific genes.</title>
        <authorList>
            <person name="Kim W."/>
            <person name="Song I."/>
            <person name="Jeong J.-H."/>
            <person name="Kim D."/>
            <person name="Kim S."/>
            <person name="Ryu S."/>
            <person name="Song J.Y."/>
            <person name="Lee S.K."/>
        </authorList>
    </citation>
    <scope>NUCLEOTIDE SEQUENCE [LARGE SCALE GENOMIC DNA]</scope>
    <source>
        <tissue evidence="2">Muscle</tissue>
    </source>
</reference>
<evidence type="ECO:0000313" key="3">
    <source>
        <dbReference type="Proteomes" id="UP000314294"/>
    </source>
</evidence>
<organism evidence="2 3">
    <name type="scientific">Liparis tanakae</name>
    <name type="common">Tanaka's snailfish</name>
    <dbReference type="NCBI Taxonomy" id="230148"/>
    <lineage>
        <taxon>Eukaryota</taxon>
        <taxon>Metazoa</taxon>
        <taxon>Chordata</taxon>
        <taxon>Craniata</taxon>
        <taxon>Vertebrata</taxon>
        <taxon>Euteleostomi</taxon>
        <taxon>Actinopterygii</taxon>
        <taxon>Neopterygii</taxon>
        <taxon>Teleostei</taxon>
        <taxon>Neoteleostei</taxon>
        <taxon>Acanthomorphata</taxon>
        <taxon>Eupercaria</taxon>
        <taxon>Perciformes</taxon>
        <taxon>Cottioidei</taxon>
        <taxon>Cottales</taxon>
        <taxon>Liparidae</taxon>
        <taxon>Liparis</taxon>
    </lineage>
</organism>
<evidence type="ECO:0000313" key="2">
    <source>
        <dbReference type="EMBL" id="TNN85332.1"/>
    </source>
</evidence>
<proteinExistence type="predicted"/>
<comment type="caution">
    <text evidence="2">The sequence shown here is derived from an EMBL/GenBank/DDBJ whole genome shotgun (WGS) entry which is preliminary data.</text>
</comment>
<dbReference type="AlphaFoldDB" id="A0A4Z2J7B3"/>
<keyword evidence="3" id="KW-1185">Reference proteome</keyword>
<dbReference type="EMBL" id="SRLO01000021">
    <property type="protein sequence ID" value="TNN85332.1"/>
    <property type="molecule type" value="Genomic_DNA"/>
</dbReference>
<gene>
    <name evidence="2" type="ORF">EYF80_004354</name>
</gene>
<dbReference type="Proteomes" id="UP000314294">
    <property type="component" value="Unassembled WGS sequence"/>
</dbReference>
<feature type="region of interest" description="Disordered" evidence="1">
    <location>
        <begin position="100"/>
        <end position="123"/>
    </location>
</feature>
<protein>
    <submittedName>
        <fullName evidence="2">Uncharacterized protein</fullName>
    </submittedName>
</protein>
<sequence>MNTCPPPIPNDETERDGERKQVCSLSSPSLCWSVRVCTREAAADRRALGDYRAAQGTRTHRAGHRHRQAGWSDAGGSPIGICRRQPTESERSRVWIVERGAAGLPEPEPRRSGSGPAFNNRRRQIADDPAIEANYSISEDVFVEELRKWLTATKWWREGKQVEAWNNEYRRNADGIETRAGGLTSRGGGERRERTSTRERGMETDATQTTGERNGVSQFKVHDYRLVFFWSLVLGVQTPEDGTTGGRSFCDWTSS</sequence>
<feature type="region of interest" description="Disordered" evidence="1">
    <location>
        <begin position="178"/>
        <end position="211"/>
    </location>
</feature>
<feature type="region of interest" description="Disordered" evidence="1">
    <location>
        <begin position="55"/>
        <end position="86"/>
    </location>
</feature>